<evidence type="ECO:0000259" key="13">
    <source>
        <dbReference type="PROSITE" id="PS50109"/>
    </source>
</evidence>
<dbReference type="InterPro" id="IPR036097">
    <property type="entry name" value="HisK_dim/P_sf"/>
</dbReference>
<evidence type="ECO:0000256" key="9">
    <source>
        <dbReference type="ARBA" id="ARBA00022840"/>
    </source>
</evidence>
<dbReference type="Gene3D" id="1.10.287.130">
    <property type="match status" value="1"/>
</dbReference>
<evidence type="ECO:0000256" key="3">
    <source>
        <dbReference type="ARBA" id="ARBA00012438"/>
    </source>
</evidence>
<dbReference type="GO" id="GO:0007234">
    <property type="term" value="P:osmosensory signaling via phosphorelay pathway"/>
    <property type="evidence" value="ECO:0007669"/>
    <property type="project" value="TreeGrafter"/>
</dbReference>
<evidence type="ECO:0000256" key="5">
    <source>
        <dbReference type="ARBA" id="ARBA00022679"/>
    </source>
</evidence>
<dbReference type="CDD" id="cd00082">
    <property type="entry name" value="HisKA"/>
    <property type="match status" value="1"/>
</dbReference>
<dbReference type="InterPro" id="IPR013656">
    <property type="entry name" value="PAS_4"/>
</dbReference>
<evidence type="ECO:0000256" key="1">
    <source>
        <dbReference type="ARBA" id="ARBA00000085"/>
    </source>
</evidence>
<dbReference type="InterPro" id="IPR000014">
    <property type="entry name" value="PAS"/>
</dbReference>
<dbReference type="SUPFAM" id="SSF47384">
    <property type="entry name" value="Homodimeric domain of signal transducing histidine kinase"/>
    <property type="match status" value="1"/>
</dbReference>
<protein>
    <recommendedName>
        <fullName evidence="3">histidine kinase</fullName>
        <ecNumber evidence="3">2.7.13.3</ecNumber>
    </recommendedName>
</protein>
<dbReference type="InterPro" id="IPR050351">
    <property type="entry name" value="BphY/WalK/GraS-like"/>
</dbReference>
<dbReference type="Pfam" id="PF02518">
    <property type="entry name" value="HATPase_c"/>
    <property type="match status" value="1"/>
</dbReference>
<dbReference type="CDD" id="cd00075">
    <property type="entry name" value="HATPase"/>
    <property type="match status" value="1"/>
</dbReference>
<dbReference type="InterPro" id="IPR035965">
    <property type="entry name" value="PAS-like_dom_sf"/>
</dbReference>
<dbReference type="Gene3D" id="3.30.450.20">
    <property type="entry name" value="PAS domain"/>
    <property type="match status" value="1"/>
</dbReference>
<evidence type="ECO:0000256" key="12">
    <source>
        <dbReference type="ARBA" id="ARBA00023136"/>
    </source>
</evidence>
<dbReference type="GO" id="GO:0005524">
    <property type="term" value="F:ATP binding"/>
    <property type="evidence" value="ECO:0007669"/>
    <property type="project" value="UniProtKB-KW"/>
</dbReference>
<accession>A0AA49GNK3</accession>
<proteinExistence type="predicted"/>
<organism evidence="14">
    <name type="scientific">Roseihalotalea indica</name>
    <dbReference type="NCBI Taxonomy" id="2867963"/>
    <lineage>
        <taxon>Bacteria</taxon>
        <taxon>Pseudomonadati</taxon>
        <taxon>Bacteroidota</taxon>
        <taxon>Cytophagia</taxon>
        <taxon>Cytophagales</taxon>
        <taxon>Catalimonadaceae</taxon>
        <taxon>Roseihalotalea</taxon>
    </lineage>
</organism>
<evidence type="ECO:0000256" key="6">
    <source>
        <dbReference type="ARBA" id="ARBA00022692"/>
    </source>
</evidence>
<sequence length="345" mass="38841">MDNSQKSNIELRAAFFNNAQEGFIVFDKDLNFIDVNEVTVNTLRLEKKQMVGKNLKEISPDIEESERYQIYQKVIKTGKSEVIDQVMPHPSLGSITARVSVFKLGDGIGLSVVNITDLKDVIEELNAFSYKTSRDMRSPLATIMGLVNVAEQESKDLNTGLDYLEMIKQQADRMDGVLKELIEFIQISSGEKGYYLIDFRQLVDQVLESLSGMDGYNDVNFDKQILAQHKFYSDKVLLKSMLQNLIDNAIKYRKKNLDTPWIKVSVTGEQQGVKICVADNGIGIEPKYQTDVFNMFFRATNLSAGIGLGLYSVQHCVKKLGGEITLESSEEGTIFTIYLPNGQEI</sequence>
<evidence type="ECO:0000313" key="14">
    <source>
        <dbReference type="EMBL" id="WKN37069.1"/>
    </source>
</evidence>
<evidence type="ECO:0000256" key="2">
    <source>
        <dbReference type="ARBA" id="ARBA00004141"/>
    </source>
</evidence>
<comment type="subcellular location">
    <subcellularLocation>
        <location evidence="2">Membrane</location>
        <topology evidence="2">Multi-pass membrane protein</topology>
    </subcellularLocation>
</comment>
<evidence type="ECO:0000256" key="7">
    <source>
        <dbReference type="ARBA" id="ARBA00022741"/>
    </source>
</evidence>
<evidence type="ECO:0000256" key="11">
    <source>
        <dbReference type="ARBA" id="ARBA00023012"/>
    </source>
</evidence>
<evidence type="ECO:0000256" key="10">
    <source>
        <dbReference type="ARBA" id="ARBA00022989"/>
    </source>
</evidence>
<dbReference type="GO" id="GO:0000156">
    <property type="term" value="F:phosphorelay response regulator activity"/>
    <property type="evidence" value="ECO:0007669"/>
    <property type="project" value="TreeGrafter"/>
</dbReference>
<keyword evidence="11" id="KW-0902">Two-component regulatory system</keyword>
<gene>
    <name evidence="14" type="ORF">K4G66_32380</name>
</gene>
<dbReference type="NCBIfam" id="TIGR00229">
    <property type="entry name" value="sensory_box"/>
    <property type="match status" value="1"/>
</dbReference>
<keyword evidence="4" id="KW-0597">Phosphoprotein</keyword>
<dbReference type="PANTHER" id="PTHR42878">
    <property type="entry name" value="TWO-COMPONENT HISTIDINE KINASE"/>
    <property type="match status" value="1"/>
</dbReference>
<dbReference type="EMBL" id="CP120682">
    <property type="protein sequence ID" value="WKN37069.1"/>
    <property type="molecule type" value="Genomic_DNA"/>
</dbReference>
<keyword evidence="9" id="KW-0067">ATP-binding</keyword>
<dbReference type="CDD" id="cd00130">
    <property type="entry name" value="PAS"/>
    <property type="match status" value="1"/>
</dbReference>
<keyword evidence="8 14" id="KW-0418">Kinase</keyword>
<dbReference type="InterPro" id="IPR003594">
    <property type="entry name" value="HATPase_dom"/>
</dbReference>
<reference evidence="14" key="2">
    <citation type="journal article" date="2024" name="Antonie Van Leeuwenhoek">
        <title>Roseihalotalea indica gen. nov., sp. nov., a halophilic Bacteroidetes from mesopelagic Southwest Indian Ocean with higher carbohydrate metabolic potential.</title>
        <authorList>
            <person name="Chen B."/>
            <person name="Zhang M."/>
            <person name="Lin D."/>
            <person name="Ye J."/>
            <person name="Tang K."/>
        </authorList>
    </citation>
    <scope>NUCLEOTIDE SEQUENCE</scope>
    <source>
        <strain evidence="14">TK19036</strain>
    </source>
</reference>
<keyword evidence="10" id="KW-1133">Transmembrane helix</keyword>
<dbReference type="EC" id="2.7.13.3" evidence="3"/>
<keyword evidence="6" id="KW-0812">Transmembrane</keyword>
<keyword evidence="12" id="KW-0472">Membrane</keyword>
<dbReference type="Pfam" id="PF08448">
    <property type="entry name" value="PAS_4"/>
    <property type="match status" value="1"/>
</dbReference>
<dbReference type="PRINTS" id="PR00344">
    <property type="entry name" value="BCTRLSENSOR"/>
</dbReference>
<dbReference type="InterPro" id="IPR004358">
    <property type="entry name" value="Sig_transdc_His_kin-like_C"/>
</dbReference>
<dbReference type="SUPFAM" id="SSF55874">
    <property type="entry name" value="ATPase domain of HSP90 chaperone/DNA topoisomerase II/histidine kinase"/>
    <property type="match status" value="1"/>
</dbReference>
<dbReference type="GO" id="GO:0000155">
    <property type="term" value="F:phosphorelay sensor kinase activity"/>
    <property type="evidence" value="ECO:0007669"/>
    <property type="project" value="InterPro"/>
</dbReference>
<evidence type="ECO:0000256" key="8">
    <source>
        <dbReference type="ARBA" id="ARBA00022777"/>
    </source>
</evidence>
<dbReference type="PANTHER" id="PTHR42878:SF7">
    <property type="entry name" value="SENSOR HISTIDINE KINASE GLRK"/>
    <property type="match status" value="1"/>
</dbReference>
<dbReference type="InterPro" id="IPR005467">
    <property type="entry name" value="His_kinase_dom"/>
</dbReference>
<dbReference type="GO" id="GO:0016020">
    <property type="term" value="C:membrane"/>
    <property type="evidence" value="ECO:0007669"/>
    <property type="project" value="UniProtKB-SubCell"/>
</dbReference>
<dbReference type="Gene3D" id="3.30.565.10">
    <property type="entry name" value="Histidine kinase-like ATPase, C-terminal domain"/>
    <property type="match status" value="1"/>
</dbReference>
<dbReference type="GO" id="GO:0030295">
    <property type="term" value="F:protein kinase activator activity"/>
    <property type="evidence" value="ECO:0007669"/>
    <property type="project" value="TreeGrafter"/>
</dbReference>
<dbReference type="Pfam" id="PF00512">
    <property type="entry name" value="HisKA"/>
    <property type="match status" value="1"/>
</dbReference>
<name>A0AA49GNK3_9BACT</name>
<comment type="catalytic activity">
    <reaction evidence="1">
        <text>ATP + protein L-histidine = ADP + protein N-phospho-L-histidine.</text>
        <dbReference type="EC" id="2.7.13.3"/>
    </reaction>
</comment>
<dbReference type="SMART" id="SM00091">
    <property type="entry name" value="PAS"/>
    <property type="match status" value="1"/>
</dbReference>
<dbReference type="InterPro" id="IPR036890">
    <property type="entry name" value="HATPase_C_sf"/>
</dbReference>
<dbReference type="SUPFAM" id="SSF55785">
    <property type="entry name" value="PYP-like sensor domain (PAS domain)"/>
    <property type="match status" value="1"/>
</dbReference>
<keyword evidence="5" id="KW-0808">Transferase</keyword>
<evidence type="ECO:0000256" key="4">
    <source>
        <dbReference type="ARBA" id="ARBA00022553"/>
    </source>
</evidence>
<dbReference type="SMART" id="SM00387">
    <property type="entry name" value="HATPase_c"/>
    <property type="match status" value="1"/>
</dbReference>
<reference evidence="14" key="1">
    <citation type="journal article" date="2023" name="Comput. Struct. Biotechnol. J.">
        <title>Discovery of a novel marine Bacteroidetes with a rich repertoire of carbohydrate-active enzymes.</title>
        <authorList>
            <person name="Chen B."/>
            <person name="Liu G."/>
            <person name="Chen Q."/>
            <person name="Wang H."/>
            <person name="Liu L."/>
            <person name="Tang K."/>
        </authorList>
    </citation>
    <scope>NUCLEOTIDE SEQUENCE</scope>
    <source>
        <strain evidence="14">TK19036</strain>
    </source>
</reference>
<dbReference type="PROSITE" id="PS50109">
    <property type="entry name" value="HIS_KIN"/>
    <property type="match status" value="1"/>
</dbReference>
<feature type="domain" description="Histidine kinase" evidence="13">
    <location>
        <begin position="131"/>
        <end position="343"/>
    </location>
</feature>
<dbReference type="SMART" id="SM00388">
    <property type="entry name" value="HisKA"/>
    <property type="match status" value="1"/>
</dbReference>
<dbReference type="InterPro" id="IPR003661">
    <property type="entry name" value="HisK_dim/P_dom"/>
</dbReference>
<keyword evidence="7" id="KW-0547">Nucleotide-binding</keyword>
<dbReference type="AlphaFoldDB" id="A0AA49GNK3"/>